<accession>A0A8S4S1D4</accession>
<keyword evidence="5" id="KW-1133">Transmembrane helix</keyword>
<evidence type="ECO:0000256" key="8">
    <source>
        <dbReference type="ARBA" id="ARBA00023224"/>
    </source>
</evidence>
<sequence length="465" mass="53360">MPRPRSNIGRRSRCAIIERKKRSKRTEQKRLEDNERIRVRISQKRAEELPDQREKRLKASREDARKKRAAHLSQQRQINVRQRLLQIQYLNDHSAHDDAFSFEPDIQCTLIENTKKVCQHCTEMGFEEEASVGGYVDLNTTALSIYSSFHGELSRSPHFPGDTIATPQVVIGKCPSEKEKKDTIQSYMDSNDAKKPPGVLVVNHLIKRLRSQGISKVFKHEMTTSRENNNPNKTSLYFSKASKLLLLGGLSGCVKWIENDYKKPIYKHIQSCLTVCILIFVGMEVGAFITQTNLSEKQAADLMVLGFSHPIVLSYQFIISYHKERVKDLLYKLCISLKNVYNDPDLERVMIKRATLYSIAFLLNISFALISYGYEGVSQAVGTGNKWRKRKKHRKEADLLPTAMYSSGWQNCRGTRSQRVRKLLVIAMTLAQKRAVIRSFGTMEISYRAYVSMVKASYSAFSLLY</sequence>
<keyword evidence="11" id="KW-1185">Reference proteome</keyword>
<dbReference type="GO" id="GO:0016020">
    <property type="term" value="C:membrane"/>
    <property type="evidence" value="ECO:0007669"/>
    <property type="project" value="UniProtKB-SubCell"/>
</dbReference>
<dbReference type="Proteomes" id="UP000838756">
    <property type="component" value="Unassembled WGS sequence"/>
</dbReference>
<dbReference type="AlphaFoldDB" id="A0A8S4S1D4"/>
<feature type="region of interest" description="Disordered" evidence="9">
    <location>
        <begin position="43"/>
        <end position="75"/>
    </location>
</feature>
<evidence type="ECO:0000256" key="6">
    <source>
        <dbReference type="ARBA" id="ARBA00023136"/>
    </source>
</evidence>
<evidence type="ECO:0000313" key="11">
    <source>
        <dbReference type="Proteomes" id="UP000838756"/>
    </source>
</evidence>
<evidence type="ECO:0000256" key="9">
    <source>
        <dbReference type="SAM" id="MobiDB-lite"/>
    </source>
</evidence>
<feature type="region of interest" description="Disordered" evidence="9">
    <location>
        <begin position="1"/>
        <end position="31"/>
    </location>
</feature>
<evidence type="ECO:0000256" key="3">
    <source>
        <dbReference type="ARBA" id="ARBA00022692"/>
    </source>
</evidence>
<evidence type="ECO:0000256" key="2">
    <source>
        <dbReference type="ARBA" id="ARBA00022606"/>
    </source>
</evidence>
<dbReference type="OrthoDB" id="7476568at2759"/>
<proteinExistence type="predicted"/>
<evidence type="ECO:0000256" key="5">
    <source>
        <dbReference type="ARBA" id="ARBA00022989"/>
    </source>
</evidence>
<dbReference type="GO" id="GO:0007165">
    <property type="term" value="P:signal transduction"/>
    <property type="evidence" value="ECO:0007669"/>
    <property type="project" value="UniProtKB-KW"/>
</dbReference>
<keyword evidence="3" id="KW-0812">Transmembrane</keyword>
<dbReference type="InterPro" id="IPR004117">
    <property type="entry name" value="7tm6_olfct_rcpt"/>
</dbReference>
<keyword evidence="7" id="KW-0675">Receptor</keyword>
<keyword evidence="4" id="KW-0552">Olfaction</keyword>
<feature type="compositionally biased region" description="Basic and acidic residues" evidence="9">
    <location>
        <begin position="43"/>
        <end position="65"/>
    </location>
</feature>
<keyword evidence="6" id="KW-0472">Membrane</keyword>
<dbReference type="Pfam" id="PF02949">
    <property type="entry name" value="7tm_6"/>
    <property type="match status" value="1"/>
</dbReference>
<comment type="subcellular location">
    <subcellularLocation>
        <location evidence="1">Membrane</location>
        <topology evidence="1">Multi-pass membrane protein</topology>
    </subcellularLocation>
</comment>
<keyword evidence="2" id="KW-0716">Sensory transduction</keyword>
<dbReference type="GO" id="GO:0005549">
    <property type="term" value="F:odorant binding"/>
    <property type="evidence" value="ECO:0007669"/>
    <property type="project" value="InterPro"/>
</dbReference>
<evidence type="ECO:0000256" key="1">
    <source>
        <dbReference type="ARBA" id="ARBA00004141"/>
    </source>
</evidence>
<evidence type="ECO:0000256" key="7">
    <source>
        <dbReference type="ARBA" id="ARBA00023170"/>
    </source>
</evidence>
<comment type="caution">
    <text evidence="10">The sequence shown here is derived from an EMBL/GenBank/DDBJ whole genome shotgun (WGS) entry which is preliminary data.</text>
</comment>
<feature type="compositionally biased region" description="Basic residues" evidence="9">
    <location>
        <begin position="8"/>
        <end position="24"/>
    </location>
</feature>
<evidence type="ECO:0000256" key="4">
    <source>
        <dbReference type="ARBA" id="ARBA00022725"/>
    </source>
</evidence>
<organism evidence="10 11">
    <name type="scientific">Pararge aegeria aegeria</name>
    <dbReference type="NCBI Taxonomy" id="348720"/>
    <lineage>
        <taxon>Eukaryota</taxon>
        <taxon>Metazoa</taxon>
        <taxon>Ecdysozoa</taxon>
        <taxon>Arthropoda</taxon>
        <taxon>Hexapoda</taxon>
        <taxon>Insecta</taxon>
        <taxon>Pterygota</taxon>
        <taxon>Neoptera</taxon>
        <taxon>Endopterygota</taxon>
        <taxon>Lepidoptera</taxon>
        <taxon>Glossata</taxon>
        <taxon>Ditrysia</taxon>
        <taxon>Papilionoidea</taxon>
        <taxon>Nymphalidae</taxon>
        <taxon>Satyrinae</taxon>
        <taxon>Satyrini</taxon>
        <taxon>Parargina</taxon>
        <taxon>Pararge</taxon>
    </lineage>
</organism>
<dbReference type="GO" id="GO:0004984">
    <property type="term" value="F:olfactory receptor activity"/>
    <property type="evidence" value="ECO:0007669"/>
    <property type="project" value="InterPro"/>
</dbReference>
<protein>
    <submittedName>
        <fullName evidence="10">Jg26157 protein</fullName>
    </submittedName>
</protein>
<gene>
    <name evidence="10" type="primary">jg26157</name>
    <name evidence="10" type="ORF">PAEG_LOCUS19785</name>
</gene>
<name>A0A8S4S1D4_9NEOP</name>
<keyword evidence="8" id="KW-0807">Transducer</keyword>
<evidence type="ECO:0000313" key="10">
    <source>
        <dbReference type="EMBL" id="CAH2243684.1"/>
    </source>
</evidence>
<reference evidence="10" key="1">
    <citation type="submission" date="2022-03" db="EMBL/GenBank/DDBJ databases">
        <authorList>
            <person name="Lindestad O."/>
        </authorList>
    </citation>
    <scope>NUCLEOTIDE SEQUENCE</scope>
</reference>
<dbReference type="EMBL" id="CAKXAJ010025762">
    <property type="protein sequence ID" value="CAH2243684.1"/>
    <property type="molecule type" value="Genomic_DNA"/>
</dbReference>